<dbReference type="Gene3D" id="1.10.1200.80">
    <property type="entry name" value="Putative flavin oxidoreducatase, domain 2"/>
    <property type="match status" value="1"/>
</dbReference>
<dbReference type="Pfam" id="PF01207">
    <property type="entry name" value="Dus"/>
    <property type="match status" value="1"/>
</dbReference>
<dbReference type="SUPFAM" id="SSF51395">
    <property type="entry name" value="FMN-linked oxidoreductases"/>
    <property type="match status" value="1"/>
</dbReference>
<evidence type="ECO:0000256" key="5">
    <source>
        <dbReference type="ARBA" id="ARBA00022643"/>
    </source>
</evidence>
<proteinExistence type="inferred from homology"/>
<evidence type="ECO:0000259" key="15">
    <source>
        <dbReference type="Pfam" id="PF01207"/>
    </source>
</evidence>
<comment type="similarity">
    <text evidence="12">Belongs to the dus family.</text>
</comment>
<evidence type="ECO:0000313" key="16">
    <source>
        <dbReference type="EMBL" id="WPU63772.1"/>
    </source>
</evidence>
<feature type="domain" description="DUS-like FMN-binding" evidence="15">
    <location>
        <begin position="37"/>
        <end position="334"/>
    </location>
</feature>
<reference evidence="16 17" key="1">
    <citation type="submission" date="2023-11" db="EMBL/GenBank/DDBJ databases">
        <title>Peredibacter starrii A3.12.</title>
        <authorList>
            <person name="Mitchell R.J."/>
        </authorList>
    </citation>
    <scope>NUCLEOTIDE SEQUENCE [LARGE SCALE GENOMIC DNA]</scope>
    <source>
        <strain evidence="16 17">A3.12</strain>
    </source>
</reference>
<keyword evidence="9 12" id="KW-0560">Oxidoreductase</keyword>
<dbReference type="RefSeq" id="WP_321391140.1">
    <property type="nucleotide sequence ID" value="NZ_CP139487.1"/>
</dbReference>
<evidence type="ECO:0000256" key="12">
    <source>
        <dbReference type="PIRNR" id="PIRNR006621"/>
    </source>
</evidence>
<evidence type="ECO:0000256" key="14">
    <source>
        <dbReference type="PIRSR" id="PIRSR006621-2"/>
    </source>
</evidence>
<accession>A0AAX4HKJ7</accession>
<dbReference type="InterPro" id="IPR013785">
    <property type="entry name" value="Aldolase_TIM"/>
</dbReference>
<feature type="binding site" evidence="14">
    <location>
        <position position="163"/>
    </location>
    <ligand>
        <name>FMN</name>
        <dbReference type="ChEBI" id="CHEBI:58210"/>
    </ligand>
</feature>
<dbReference type="GO" id="GO:0000049">
    <property type="term" value="F:tRNA binding"/>
    <property type="evidence" value="ECO:0007669"/>
    <property type="project" value="UniProtKB-KW"/>
</dbReference>
<comment type="catalytic activity">
    <reaction evidence="11">
        <text>a 5,6-dihydrouridine in tRNA + NAD(+) = a uridine in tRNA + NADH + H(+)</text>
        <dbReference type="Rhea" id="RHEA:54452"/>
        <dbReference type="Rhea" id="RHEA-COMP:13339"/>
        <dbReference type="Rhea" id="RHEA-COMP:13887"/>
        <dbReference type="ChEBI" id="CHEBI:15378"/>
        <dbReference type="ChEBI" id="CHEBI:57540"/>
        <dbReference type="ChEBI" id="CHEBI:57945"/>
        <dbReference type="ChEBI" id="CHEBI:65315"/>
        <dbReference type="ChEBI" id="CHEBI:74443"/>
    </reaction>
</comment>
<dbReference type="GO" id="GO:0017150">
    <property type="term" value="F:tRNA dihydrouridine synthase activity"/>
    <property type="evidence" value="ECO:0007669"/>
    <property type="project" value="InterPro"/>
</dbReference>
<evidence type="ECO:0000256" key="9">
    <source>
        <dbReference type="ARBA" id="ARBA00023002"/>
    </source>
</evidence>
<keyword evidence="4 12" id="KW-0285">Flavoprotein</keyword>
<name>A0AAX4HKJ7_9BACT</name>
<feature type="binding site" evidence="14">
    <location>
        <position position="94"/>
    </location>
    <ligand>
        <name>FMN</name>
        <dbReference type="ChEBI" id="CHEBI:58210"/>
    </ligand>
</feature>
<keyword evidence="8" id="KW-0694">RNA-binding</keyword>
<keyword evidence="5 12" id="KW-0288">FMN</keyword>
<evidence type="ECO:0000256" key="10">
    <source>
        <dbReference type="ARBA" id="ARBA00048205"/>
    </source>
</evidence>
<evidence type="ECO:0000256" key="7">
    <source>
        <dbReference type="ARBA" id="ARBA00022857"/>
    </source>
</evidence>
<evidence type="ECO:0000256" key="4">
    <source>
        <dbReference type="ARBA" id="ARBA00022630"/>
    </source>
</evidence>
<dbReference type="GO" id="GO:0050660">
    <property type="term" value="F:flavin adenine dinucleotide binding"/>
    <property type="evidence" value="ECO:0007669"/>
    <property type="project" value="InterPro"/>
</dbReference>
<comment type="catalytic activity">
    <reaction evidence="10">
        <text>a 5,6-dihydrouridine in tRNA + NADP(+) = a uridine in tRNA + NADPH + H(+)</text>
        <dbReference type="Rhea" id="RHEA:23624"/>
        <dbReference type="Rhea" id="RHEA-COMP:13339"/>
        <dbReference type="Rhea" id="RHEA-COMP:13887"/>
        <dbReference type="ChEBI" id="CHEBI:15378"/>
        <dbReference type="ChEBI" id="CHEBI:57783"/>
        <dbReference type="ChEBI" id="CHEBI:58349"/>
        <dbReference type="ChEBI" id="CHEBI:65315"/>
        <dbReference type="ChEBI" id="CHEBI:74443"/>
    </reaction>
</comment>
<keyword evidence="17" id="KW-1185">Reference proteome</keyword>
<dbReference type="InterPro" id="IPR035587">
    <property type="entry name" value="DUS-like_FMN-bd"/>
</dbReference>
<evidence type="ECO:0000256" key="6">
    <source>
        <dbReference type="ARBA" id="ARBA00022694"/>
    </source>
</evidence>
<feature type="binding site" evidence="14">
    <location>
        <position position="193"/>
    </location>
    <ligand>
        <name>FMN</name>
        <dbReference type="ChEBI" id="CHEBI:58210"/>
    </ligand>
</feature>
<evidence type="ECO:0000256" key="1">
    <source>
        <dbReference type="ARBA" id="ARBA00001917"/>
    </source>
</evidence>
<gene>
    <name evidence="16" type="ORF">SOO65_13845</name>
</gene>
<organism evidence="16 17">
    <name type="scientific">Peredibacter starrii</name>
    <dbReference type="NCBI Taxonomy" id="28202"/>
    <lineage>
        <taxon>Bacteria</taxon>
        <taxon>Pseudomonadati</taxon>
        <taxon>Bdellovibrionota</taxon>
        <taxon>Bacteriovoracia</taxon>
        <taxon>Bacteriovoracales</taxon>
        <taxon>Bacteriovoracaceae</taxon>
        <taxon>Peredibacter</taxon>
    </lineage>
</organism>
<evidence type="ECO:0000256" key="3">
    <source>
        <dbReference type="ARBA" id="ARBA00022555"/>
    </source>
</evidence>
<dbReference type="PANTHER" id="PTHR45846:SF1">
    <property type="entry name" value="TRNA-DIHYDROURIDINE(47) SYNTHASE [NAD(P)(+)]-LIKE"/>
    <property type="match status" value="1"/>
</dbReference>
<sequence length="364" mass="40624">MNHPRPFSPELSQKIESFKSHAKPIKLGRIDFDNKLILAPMAGICNIPFRVLMEDLGAGGTVSELISCHGINYGNARTLDMLKIHPRERNVGIQLFGEDADSMAKAAEVAESYGPKFLDINMGCPVTKVVSKGGGSAMMKEVQKLAPLFEKMRSRMKVPLSIKIRTGWDANSLNAKEIINIAHNSGIEWVAIHGRTRTQQYTGLANWEFIEALNEDKKIPLIGNGDLHHPYGVSERLQKTGCDALMIARGALRNPFIFLESLDPTYASQKRSVFSGADYWEVIQRLHHYCSESFDEERTVLVQLRKLVVWFAAGFPHAAAMRGQIFATQTVDECMKIAEDYFLSLGGSQKFINYDEVFMSSGHG</sequence>
<comment type="cofactor">
    <cofactor evidence="1 12 14">
        <name>FMN</name>
        <dbReference type="ChEBI" id="CHEBI:58210"/>
    </cofactor>
</comment>
<dbReference type="KEGG" id="psti:SOO65_13845"/>
<dbReference type="EC" id="1.3.1.-" evidence="12"/>
<keyword evidence="3" id="KW-0820">tRNA-binding</keyword>
<evidence type="ECO:0000256" key="8">
    <source>
        <dbReference type="ARBA" id="ARBA00022884"/>
    </source>
</evidence>
<dbReference type="Proteomes" id="UP001324634">
    <property type="component" value="Chromosome"/>
</dbReference>
<protein>
    <recommendedName>
        <fullName evidence="12">tRNA-dihydrouridine synthase</fullName>
        <ecNumber evidence="12">1.3.1.-</ecNumber>
    </recommendedName>
</protein>
<evidence type="ECO:0000256" key="13">
    <source>
        <dbReference type="PIRSR" id="PIRSR006621-1"/>
    </source>
</evidence>
<dbReference type="PROSITE" id="PS01136">
    <property type="entry name" value="UPF0034"/>
    <property type="match status" value="1"/>
</dbReference>
<keyword evidence="6 12" id="KW-0819">tRNA processing</keyword>
<keyword evidence="14" id="KW-0547">Nucleotide-binding</keyword>
<evidence type="ECO:0000313" key="17">
    <source>
        <dbReference type="Proteomes" id="UP001324634"/>
    </source>
</evidence>
<dbReference type="PIRSF" id="PIRSF006621">
    <property type="entry name" value="Dus"/>
    <property type="match status" value="1"/>
</dbReference>
<keyword evidence="7" id="KW-0521">NADP</keyword>
<dbReference type="CDD" id="cd02801">
    <property type="entry name" value="DUS_like_FMN"/>
    <property type="match status" value="1"/>
</dbReference>
<dbReference type="InterPro" id="IPR001269">
    <property type="entry name" value="DUS_fam"/>
</dbReference>
<evidence type="ECO:0000256" key="11">
    <source>
        <dbReference type="ARBA" id="ARBA00048802"/>
    </source>
</evidence>
<dbReference type="PANTHER" id="PTHR45846">
    <property type="entry name" value="TRNA-DIHYDROURIDINE(47) SYNTHASE [NAD(P)(+)]-LIKE"/>
    <property type="match status" value="1"/>
</dbReference>
<dbReference type="InterPro" id="IPR018517">
    <property type="entry name" value="tRNA_hU_synthase_CS"/>
</dbReference>
<dbReference type="AlphaFoldDB" id="A0AAX4HKJ7"/>
<evidence type="ECO:0000256" key="2">
    <source>
        <dbReference type="ARBA" id="ARBA00002790"/>
    </source>
</evidence>
<dbReference type="EMBL" id="CP139487">
    <property type="protein sequence ID" value="WPU63772.1"/>
    <property type="molecule type" value="Genomic_DNA"/>
</dbReference>
<feature type="binding site" evidence="14">
    <location>
        <begin position="248"/>
        <end position="249"/>
    </location>
    <ligand>
        <name>FMN</name>
        <dbReference type="ChEBI" id="CHEBI:58210"/>
    </ligand>
</feature>
<feature type="binding site" evidence="14">
    <location>
        <begin position="40"/>
        <end position="42"/>
    </location>
    <ligand>
        <name>FMN</name>
        <dbReference type="ChEBI" id="CHEBI:58210"/>
    </ligand>
</feature>
<comment type="function">
    <text evidence="2 12">Catalyzes the synthesis of 5,6-dihydrouridine (D), a modified base found in the D-loop of most tRNAs, via the reduction of the C5-C6 double bond in target uridines.</text>
</comment>
<feature type="active site" description="Proton donor" evidence="13">
    <location>
        <position position="124"/>
    </location>
</feature>
<dbReference type="Gene3D" id="3.20.20.70">
    <property type="entry name" value="Aldolase class I"/>
    <property type="match status" value="1"/>
</dbReference>
<dbReference type="InterPro" id="IPR024036">
    <property type="entry name" value="tRNA-dHydroUridine_Synthase_C"/>
</dbReference>